<proteinExistence type="predicted"/>
<name>A0A1I5HR03_9PSEU</name>
<feature type="transmembrane region" description="Helical" evidence="1">
    <location>
        <begin position="104"/>
        <end position="126"/>
    </location>
</feature>
<evidence type="ECO:0000256" key="1">
    <source>
        <dbReference type="SAM" id="Phobius"/>
    </source>
</evidence>
<sequence>MTAEDRVRCSDAEREEAVRALQNAAAQGRLTLAETDERTAAVYSARYRDQLRGALAELPAPESRRERAPAGWMPVLVMSGRQLLSDLALLAGSAGVPANRRRRVVLAALTAAGLLFVVLLAVHGIAGEGHELERH</sequence>
<reference evidence="4" key="1">
    <citation type="submission" date="2016-10" db="EMBL/GenBank/DDBJ databases">
        <authorList>
            <person name="Varghese N."/>
            <person name="Submissions S."/>
        </authorList>
    </citation>
    <scope>NUCLEOTIDE SEQUENCE [LARGE SCALE GENOMIC DNA]</scope>
    <source>
        <strain evidence="4">DSM 44637</strain>
    </source>
</reference>
<protein>
    <recommendedName>
        <fullName evidence="2">DUF1707 domain-containing protein</fullName>
    </recommendedName>
</protein>
<dbReference type="AlphaFoldDB" id="A0A1I5HR03"/>
<keyword evidence="1" id="KW-0812">Transmembrane</keyword>
<feature type="domain" description="DUF1707" evidence="2">
    <location>
        <begin position="7"/>
        <end position="59"/>
    </location>
</feature>
<organism evidence="3 4">
    <name type="scientific">Amycolatopsis rubida</name>
    <dbReference type="NCBI Taxonomy" id="112413"/>
    <lineage>
        <taxon>Bacteria</taxon>
        <taxon>Bacillati</taxon>
        <taxon>Actinomycetota</taxon>
        <taxon>Actinomycetes</taxon>
        <taxon>Pseudonocardiales</taxon>
        <taxon>Pseudonocardiaceae</taxon>
        <taxon>Amycolatopsis</taxon>
    </lineage>
</organism>
<dbReference type="RefSeq" id="WP_244287087.1">
    <property type="nucleotide sequence ID" value="NZ_FOWC01000002.1"/>
</dbReference>
<keyword evidence="1" id="KW-1133">Transmembrane helix</keyword>
<dbReference type="Proteomes" id="UP000199137">
    <property type="component" value="Unassembled WGS sequence"/>
</dbReference>
<evidence type="ECO:0000259" key="2">
    <source>
        <dbReference type="Pfam" id="PF08044"/>
    </source>
</evidence>
<evidence type="ECO:0000313" key="3">
    <source>
        <dbReference type="EMBL" id="SFO50326.1"/>
    </source>
</evidence>
<accession>A0A1I5HR03</accession>
<dbReference type="EMBL" id="FOWC01000002">
    <property type="protein sequence ID" value="SFO50326.1"/>
    <property type="molecule type" value="Genomic_DNA"/>
</dbReference>
<gene>
    <name evidence="3" type="ORF">SAMN05421854_1026</name>
</gene>
<evidence type="ECO:0000313" key="4">
    <source>
        <dbReference type="Proteomes" id="UP000199137"/>
    </source>
</evidence>
<dbReference type="STRING" id="112413.SAMN05421854_1026"/>
<dbReference type="InterPro" id="IPR012551">
    <property type="entry name" value="DUF1707_SHOCT-like"/>
</dbReference>
<keyword evidence="1" id="KW-0472">Membrane</keyword>
<dbReference type="Pfam" id="PF08044">
    <property type="entry name" value="DUF1707"/>
    <property type="match status" value="1"/>
</dbReference>